<accession>A0A4U2ZA29</accession>
<comment type="caution">
    <text evidence="1">The sequence shown here is derived from an EMBL/GenBank/DDBJ whole genome shotgun (WGS) entry which is preliminary data.</text>
</comment>
<keyword evidence="2" id="KW-1185">Reference proteome</keyword>
<reference evidence="1 2" key="1">
    <citation type="submission" date="2019-04" db="EMBL/GenBank/DDBJ databases">
        <title>Sulfurimonas crateris sp. nov. a facultative anaerobic sulfur-oxidizing chemolithautotrophic bacterium isolated from a terrestrial mud vulcano.</title>
        <authorList>
            <person name="Ratnikova N.M."/>
            <person name="Slobodkin A.I."/>
            <person name="Merkel A.Y."/>
            <person name="Novikov A."/>
            <person name="Bonch-Osmolovskaya E.A."/>
            <person name="Slobodkina G.B."/>
        </authorList>
    </citation>
    <scope>NUCLEOTIDE SEQUENCE [LARGE SCALE GENOMIC DNA]</scope>
    <source>
        <strain evidence="1 2">SN118</strain>
    </source>
</reference>
<dbReference type="OrthoDB" id="5334973at2"/>
<dbReference type="AlphaFoldDB" id="A0A4U2ZA29"/>
<protein>
    <submittedName>
        <fullName evidence="1">Uncharacterized protein</fullName>
    </submittedName>
</protein>
<gene>
    <name evidence="1" type="ORF">FCU45_00235</name>
</gene>
<dbReference type="EMBL" id="SZPX01000001">
    <property type="protein sequence ID" value="TKI70855.1"/>
    <property type="molecule type" value="Genomic_DNA"/>
</dbReference>
<evidence type="ECO:0000313" key="2">
    <source>
        <dbReference type="Proteomes" id="UP000309561"/>
    </source>
</evidence>
<dbReference type="RefSeq" id="WP_137011111.1">
    <property type="nucleotide sequence ID" value="NZ_SZPX01000001.1"/>
</dbReference>
<evidence type="ECO:0000313" key="1">
    <source>
        <dbReference type="EMBL" id="TKI70855.1"/>
    </source>
</evidence>
<organism evidence="1 2">
    <name type="scientific">Sulfurimonas crateris</name>
    <dbReference type="NCBI Taxonomy" id="2574727"/>
    <lineage>
        <taxon>Bacteria</taxon>
        <taxon>Pseudomonadati</taxon>
        <taxon>Campylobacterota</taxon>
        <taxon>Epsilonproteobacteria</taxon>
        <taxon>Campylobacterales</taxon>
        <taxon>Sulfurimonadaceae</taxon>
        <taxon>Sulfurimonas</taxon>
    </lineage>
</organism>
<name>A0A4U2ZA29_9BACT</name>
<proteinExistence type="predicted"/>
<dbReference type="Proteomes" id="UP000309561">
    <property type="component" value="Unassembled WGS sequence"/>
</dbReference>
<sequence>MRPLLKKEIDTFLDRFGRFVDSEFRSIDILSPNSVKITLAAQDSARGFDWITVDLEFDGVSDALLPQSSKLPHIDMGEGITITSQNDLFAFGIGSYNTLSNITDSLCYIKADSIKYSQGAF</sequence>